<evidence type="ECO:0000256" key="1">
    <source>
        <dbReference type="RuleBase" id="RU000487"/>
    </source>
</evidence>
<dbReference type="OrthoDB" id="7340501at2759"/>
<keyword evidence="5" id="KW-1185">Reference proteome</keyword>
<evidence type="ECO:0000313" key="5">
    <source>
        <dbReference type="Proteomes" id="UP000649328"/>
    </source>
</evidence>
<dbReference type="AlphaFoldDB" id="A0A8H7LBC4"/>
<feature type="region of interest" description="Disordered" evidence="3">
    <location>
        <begin position="279"/>
        <end position="306"/>
    </location>
</feature>
<dbReference type="EMBL" id="JACBPP010000005">
    <property type="protein sequence ID" value="KAF8001708.1"/>
    <property type="molecule type" value="Genomic_DNA"/>
</dbReference>
<feature type="region of interest" description="Disordered" evidence="3">
    <location>
        <begin position="366"/>
        <end position="397"/>
    </location>
</feature>
<name>A0A8H7LBC4_9ASCO</name>
<reference evidence="4" key="1">
    <citation type="submission" date="2020-10" db="EMBL/GenBank/DDBJ databases">
        <title>The Whole-Genome Sequence of Metschnikowia persimmonesis, a Novel Endophytic Yeast Species Isolated from Medicinal Plant Diospyros kaki Thumb.</title>
        <authorList>
            <person name="Rahmat E."/>
            <person name="Kang Y."/>
        </authorList>
    </citation>
    <scope>NUCLEOTIDE SEQUENCE</scope>
    <source>
        <strain evidence="4">KIOM G15050</strain>
    </source>
</reference>
<dbReference type="PANTHER" id="PTHR11937">
    <property type="entry name" value="ACTIN"/>
    <property type="match status" value="1"/>
</dbReference>
<comment type="caution">
    <text evidence="4">The sequence shown here is derived from an EMBL/GenBank/DDBJ whole genome shotgun (WGS) entry which is preliminary data.</text>
</comment>
<feature type="compositionally biased region" description="Polar residues" evidence="3">
    <location>
        <begin position="508"/>
        <end position="522"/>
    </location>
</feature>
<evidence type="ECO:0000256" key="2">
    <source>
        <dbReference type="SAM" id="Coils"/>
    </source>
</evidence>
<dbReference type="Pfam" id="PF00022">
    <property type="entry name" value="Actin"/>
    <property type="match status" value="2"/>
</dbReference>
<dbReference type="SMART" id="SM00268">
    <property type="entry name" value="ACTIN"/>
    <property type="match status" value="1"/>
</dbReference>
<dbReference type="InterPro" id="IPR004000">
    <property type="entry name" value="Actin"/>
</dbReference>
<evidence type="ECO:0000256" key="3">
    <source>
        <dbReference type="SAM" id="MobiDB-lite"/>
    </source>
</evidence>
<dbReference type="Gene3D" id="3.30.420.40">
    <property type="match status" value="3"/>
</dbReference>
<dbReference type="InterPro" id="IPR043129">
    <property type="entry name" value="ATPase_NBD"/>
</dbReference>
<evidence type="ECO:0000313" key="4">
    <source>
        <dbReference type="EMBL" id="KAF8001708.1"/>
    </source>
</evidence>
<evidence type="ECO:0008006" key="6">
    <source>
        <dbReference type="Google" id="ProtNLM"/>
    </source>
</evidence>
<gene>
    <name evidence="4" type="ORF">HF325_004209</name>
</gene>
<proteinExistence type="inferred from homology"/>
<dbReference type="SUPFAM" id="SSF53067">
    <property type="entry name" value="Actin-like ATPase domain"/>
    <property type="match status" value="2"/>
</dbReference>
<dbReference type="Proteomes" id="UP000649328">
    <property type="component" value="Unassembled WGS sequence"/>
</dbReference>
<organism evidence="4 5">
    <name type="scientific">Metschnikowia pulcherrima</name>
    <dbReference type="NCBI Taxonomy" id="27326"/>
    <lineage>
        <taxon>Eukaryota</taxon>
        <taxon>Fungi</taxon>
        <taxon>Dikarya</taxon>
        <taxon>Ascomycota</taxon>
        <taxon>Saccharomycotina</taxon>
        <taxon>Pichiomycetes</taxon>
        <taxon>Metschnikowiaceae</taxon>
        <taxon>Metschnikowia</taxon>
    </lineage>
</organism>
<comment type="similarity">
    <text evidence="1">Belongs to the actin family.</text>
</comment>
<protein>
    <recommendedName>
        <fullName evidence="6">Actin-related protein 5</fullName>
    </recommendedName>
</protein>
<dbReference type="FunFam" id="3.30.420.40:FF:000058">
    <property type="entry name" value="Putative actin-related protein 5"/>
    <property type="match status" value="1"/>
</dbReference>
<feature type="coiled-coil region" evidence="2">
    <location>
        <begin position="409"/>
        <end position="442"/>
    </location>
</feature>
<accession>A0A8H7LBC4</accession>
<keyword evidence="2" id="KW-0175">Coiled coil</keyword>
<sequence>MTYREPELPPQKVHYIRESVAPPGPEPFYDNYKEGVPIAIDFGSDTVRAGLTNTSQPCNVFPNIVAKHRDRKSNNTLTLIGNDIYRESVHYPTLRTGAKSPFDGMMITNWDSVESILDYSLEHLGVTSDNGSLNNPVILTEQAAAPFGYRKGMYEILFEAYRAPKVALGIDSLFSFYANSKNRDGLVVSVGNNLTHIIPVLQGKGILTNSKRIEWGGEQQLQFLQKALALKYPYFPTRLTNDHTRNIIQDHGYVAKDYASELSTILDMEVPVEIAPKRAEKSEEELARQAEKRKEQGKRLQEQAQKKRVENLIQKEKEREYYTSLRETITTLSKSEAERRVLAEDFESVAELHKYIASLERSIKRSRSLETEEPEEEVDPASAWPLAEIPDSDLNDEEIKEKRKQKLLKSNYDARIRMKEEKKREEEERQLYLKEQEEWRKRDLKSWCDAKRLELAQNISDYKQRLKAMDAMKDRKSMAAQQRMKNIADLASEQASGAAAKKRRRNIPTATIDNDPNDTFGSNDADWNAYRDISNASLEEEQEATGAEIARIEQELLDFDPDFHTEDTFAESEKFDWKNLVLHKFIHGPRPNLTLTMQAEGHDPEELMKDPEIIRRNHQVHINVERIRVPEIYFQPQIAGLDQAGIPEIVQNILLRNFDGDFEAGGQLRALMQNIFLTGGGTLLPNFADRLRSEVTSFLPTGAPLNIVKAKDPLLDAWKGMQKWSTSADAKENYVSRKEYDEYGPEYIKEHGLGNVSLRDL</sequence>
<dbReference type="Gene3D" id="3.90.640.10">
    <property type="entry name" value="Actin, Chain A, domain 4"/>
    <property type="match status" value="1"/>
</dbReference>
<feature type="region of interest" description="Disordered" evidence="3">
    <location>
        <begin position="493"/>
        <end position="523"/>
    </location>
</feature>